<dbReference type="SUPFAM" id="SSF54980">
    <property type="entry name" value="EF-G C-terminal domain-like"/>
    <property type="match status" value="2"/>
</dbReference>
<dbReference type="InterPro" id="IPR027417">
    <property type="entry name" value="P-loop_NTPase"/>
</dbReference>
<dbReference type="Gene3D" id="2.40.30.10">
    <property type="entry name" value="Translation factors"/>
    <property type="match status" value="1"/>
</dbReference>
<dbReference type="Gene3D" id="3.30.230.10">
    <property type="match status" value="1"/>
</dbReference>
<dbReference type="SMART" id="SM00889">
    <property type="entry name" value="EFG_IV"/>
    <property type="match status" value="1"/>
</dbReference>
<dbReference type="Pfam" id="PF03764">
    <property type="entry name" value="EFG_IV"/>
    <property type="match status" value="1"/>
</dbReference>
<evidence type="ECO:0000313" key="6">
    <source>
        <dbReference type="EMBL" id="SVC18621.1"/>
    </source>
</evidence>
<evidence type="ECO:0000256" key="3">
    <source>
        <dbReference type="ARBA" id="ARBA00022917"/>
    </source>
</evidence>
<dbReference type="InterPro" id="IPR035647">
    <property type="entry name" value="EFG_III/V"/>
</dbReference>
<dbReference type="SUPFAM" id="SSF54211">
    <property type="entry name" value="Ribosomal protein S5 domain 2-like"/>
    <property type="match status" value="1"/>
</dbReference>
<gene>
    <name evidence="6" type="ORF">METZ01_LOCUS271475</name>
</gene>
<dbReference type="InterPro" id="IPR005517">
    <property type="entry name" value="Transl_elong_EFG/EF2_IV"/>
</dbReference>
<keyword evidence="2" id="KW-0251">Elongation factor</keyword>
<evidence type="ECO:0000256" key="2">
    <source>
        <dbReference type="ARBA" id="ARBA00022768"/>
    </source>
</evidence>
<keyword evidence="4" id="KW-0342">GTP-binding</keyword>
<dbReference type="EMBL" id="UINC01077988">
    <property type="protein sequence ID" value="SVC18621.1"/>
    <property type="molecule type" value="Genomic_DNA"/>
</dbReference>
<sequence>ELEGDLREEADLYRQNLIETVAEFDDEALEVWMECGDLSRDLLNRAIRKGVLAGKIFPAYSGSSLHNKGVQLVIDGVVDFLPSPLDSPEVRGHIPESEKELIRHVQKDKSLCALAFKTATDQHGELTYVRVYTGKLKSSSGVFNPRVGRMERITRIFRMFSNDRDPVDSAGPGEIVTVIGFKKTVTGDTLCEKQDPIQLESMQFPEPVVSVAIEPKTSADRDKLEEVLQRLAKDDPTFRVTSDIETGQTLIHAMGELHAEILLHRITQEFRVPASTGEPRVAYRESLNMTTRGDEESQIKVGEKTLFGHVVVELRKNPKSVTPSYREELDPVLAKELKPYLPSIKEGLLSAAGSGPIAGYPMVYLDVVLVGGSVSPDSDERAYSMSAATAVRKAYGGGKPALLEPHMQFEVTVPEQFMGDVINDLNSR</sequence>
<dbReference type="Gene3D" id="3.30.70.870">
    <property type="entry name" value="Elongation Factor G (Translational Gtpase), domain 3"/>
    <property type="match status" value="1"/>
</dbReference>
<dbReference type="GO" id="GO:0032790">
    <property type="term" value="P:ribosome disassembly"/>
    <property type="evidence" value="ECO:0007669"/>
    <property type="project" value="TreeGrafter"/>
</dbReference>
<accession>A0A382K7H0</accession>
<keyword evidence="3" id="KW-0648">Protein biosynthesis</keyword>
<dbReference type="FunFam" id="2.40.30.10:FF:000006">
    <property type="entry name" value="Elongation factor G"/>
    <property type="match status" value="1"/>
</dbReference>
<keyword evidence="1" id="KW-0547">Nucleotide-binding</keyword>
<dbReference type="PANTHER" id="PTHR43261">
    <property type="entry name" value="TRANSLATION ELONGATION FACTOR G-RELATED"/>
    <property type="match status" value="1"/>
</dbReference>
<feature type="non-terminal residue" evidence="6">
    <location>
        <position position="1"/>
    </location>
</feature>
<dbReference type="GO" id="GO:0005525">
    <property type="term" value="F:GTP binding"/>
    <property type="evidence" value="ECO:0007669"/>
    <property type="project" value="UniProtKB-KW"/>
</dbReference>
<dbReference type="CDD" id="cd16262">
    <property type="entry name" value="EFG_III"/>
    <property type="match status" value="1"/>
</dbReference>
<feature type="domain" description="Translation elongation factor EFG/EF2" evidence="5">
    <location>
        <begin position="280"/>
        <end position="399"/>
    </location>
</feature>
<dbReference type="Pfam" id="PF14492">
    <property type="entry name" value="EFG_III"/>
    <property type="match status" value="1"/>
</dbReference>
<dbReference type="Gene3D" id="3.30.70.240">
    <property type="match status" value="1"/>
</dbReference>
<dbReference type="AlphaFoldDB" id="A0A382K7H0"/>
<reference evidence="6" key="1">
    <citation type="submission" date="2018-05" db="EMBL/GenBank/DDBJ databases">
        <authorList>
            <person name="Lanie J.A."/>
            <person name="Ng W.-L."/>
            <person name="Kazmierczak K.M."/>
            <person name="Andrzejewski T.M."/>
            <person name="Davidsen T.M."/>
            <person name="Wayne K.J."/>
            <person name="Tettelin H."/>
            <person name="Glass J.I."/>
            <person name="Rusch D."/>
            <person name="Podicherti R."/>
            <person name="Tsui H.-C.T."/>
            <person name="Winkler M.E."/>
        </authorList>
    </citation>
    <scope>NUCLEOTIDE SEQUENCE</scope>
</reference>
<dbReference type="GO" id="GO:0003746">
    <property type="term" value="F:translation elongation factor activity"/>
    <property type="evidence" value="ECO:0007669"/>
    <property type="project" value="UniProtKB-KW"/>
</dbReference>
<dbReference type="InterPro" id="IPR009000">
    <property type="entry name" value="Transl_B-barrel_sf"/>
</dbReference>
<dbReference type="PANTHER" id="PTHR43261:SF1">
    <property type="entry name" value="RIBOSOME-RELEASING FACTOR 2, MITOCHONDRIAL"/>
    <property type="match status" value="1"/>
</dbReference>
<dbReference type="InterPro" id="IPR053905">
    <property type="entry name" value="EF-G-like_DII"/>
</dbReference>
<organism evidence="6">
    <name type="scientific">marine metagenome</name>
    <dbReference type="NCBI Taxonomy" id="408172"/>
    <lineage>
        <taxon>unclassified sequences</taxon>
        <taxon>metagenomes</taxon>
        <taxon>ecological metagenomes</taxon>
    </lineage>
</organism>
<protein>
    <recommendedName>
        <fullName evidence="5">Translation elongation factor EFG/EF2 domain-containing protein</fullName>
    </recommendedName>
</protein>
<dbReference type="CDD" id="cd04088">
    <property type="entry name" value="EFG_mtEFG_II"/>
    <property type="match status" value="1"/>
</dbReference>
<dbReference type="InterPro" id="IPR009022">
    <property type="entry name" value="EFG_III"/>
</dbReference>
<dbReference type="Pfam" id="PF22042">
    <property type="entry name" value="EF-G_D2"/>
    <property type="match status" value="1"/>
</dbReference>
<name>A0A382K7H0_9ZZZZ</name>
<dbReference type="Gene3D" id="3.40.50.300">
    <property type="entry name" value="P-loop containing nucleotide triphosphate hydrolases"/>
    <property type="match status" value="1"/>
</dbReference>
<proteinExistence type="predicted"/>
<evidence type="ECO:0000256" key="1">
    <source>
        <dbReference type="ARBA" id="ARBA00022741"/>
    </source>
</evidence>
<evidence type="ECO:0000259" key="5">
    <source>
        <dbReference type="SMART" id="SM00889"/>
    </source>
</evidence>
<dbReference type="SUPFAM" id="SSF50447">
    <property type="entry name" value="Translation proteins"/>
    <property type="match status" value="1"/>
</dbReference>
<feature type="non-terminal residue" evidence="6">
    <location>
        <position position="428"/>
    </location>
</feature>
<dbReference type="InterPro" id="IPR041095">
    <property type="entry name" value="EFG_II"/>
</dbReference>
<dbReference type="SUPFAM" id="SSF52540">
    <property type="entry name" value="P-loop containing nucleoside triphosphate hydrolases"/>
    <property type="match status" value="1"/>
</dbReference>
<dbReference type="InterPro" id="IPR020568">
    <property type="entry name" value="Ribosomal_Su5_D2-typ_SF"/>
</dbReference>
<evidence type="ECO:0000256" key="4">
    <source>
        <dbReference type="ARBA" id="ARBA00023134"/>
    </source>
</evidence>
<dbReference type="FunFam" id="3.30.70.870:FF:000001">
    <property type="entry name" value="Elongation factor G"/>
    <property type="match status" value="1"/>
</dbReference>
<dbReference type="InterPro" id="IPR014721">
    <property type="entry name" value="Ribsml_uS5_D2-typ_fold_subgr"/>
</dbReference>